<dbReference type="EMBL" id="UINC01051027">
    <property type="protein sequence ID" value="SVB64693.1"/>
    <property type="molecule type" value="Genomic_DNA"/>
</dbReference>
<accession>A0A382FR37</accession>
<dbReference type="AlphaFoldDB" id="A0A382FR37"/>
<protein>
    <recommendedName>
        <fullName evidence="4">Periplasmic binding protein domain-containing protein</fullName>
    </recommendedName>
</protein>
<dbReference type="GO" id="GO:0030313">
    <property type="term" value="C:cell envelope"/>
    <property type="evidence" value="ECO:0007669"/>
    <property type="project" value="UniProtKB-SubCell"/>
</dbReference>
<dbReference type="SUPFAM" id="SSF53822">
    <property type="entry name" value="Periplasmic binding protein-like I"/>
    <property type="match status" value="1"/>
</dbReference>
<reference evidence="5" key="1">
    <citation type="submission" date="2018-05" db="EMBL/GenBank/DDBJ databases">
        <authorList>
            <person name="Lanie J.A."/>
            <person name="Ng W.-L."/>
            <person name="Kazmierczak K.M."/>
            <person name="Andrzejewski T.M."/>
            <person name="Davidsen T.M."/>
            <person name="Wayne K.J."/>
            <person name="Tettelin H."/>
            <person name="Glass J.I."/>
            <person name="Rusch D."/>
            <person name="Podicherti R."/>
            <person name="Tsui H.-C.T."/>
            <person name="Winkler M.E."/>
        </authorList>
    </citation>
    <scope>NUCLEOTIDE SEQUENCE</scope>
</reference>
<dbReference type="PANTHER" id="PTHR46847">
    <property type="entry name" value="D-ALLOSE-BINDING PERIPLASMIC PROTEIN-RELATED"/>
    <property type="match status" value="1"/>
</dbReference>
<dbReference type="CDD" id="cd01536">
    <property type="entry name" value="PBP1_ABC_sugar_binding-like"/>
    <property type="match status" value="1"/>
</dbReference>
<proteinExistence type="inferred from homology"/>
<organism evidence="5">
    <name type="scientific">marine metagenome</name>
    <dbReference type="NCBI Taxonomy" id="408172"/>
    <lineage>
        <taxon>unclassified sequences</taxon>
        <taxon>metagenomes</taxon>
        <taxon>ecological metagenomes</taxon>
    </lineage>
</organism>
<evidence type="ECO:0000256" key="2">
    <source>
        <dbReference type="ARBA" id="ARBA00007639"/>
    </source>
</evidence>
<dbReference type="Gene3D" id="3.40.50.2300">
    <property type="match status" value="2"/>
</dbReference>
<feature type="domain" description="Periplasmic binding protein" evidence="4">
    <location>
        <begin position="31"/>
        <end position="278"/>
    </location>
</feature>
<dbReference type="Pfam" id="PF13407">
    <property type="entry name" value="Peripla_BP_4"/>
    <property type="match status" value="1"/>
</dbReference>
<evidence type="ECO:0000256" key="3">
    <source>
        <dbReference type="ARBA" id="ARBA00022729"/>
    </source>
</evidence>
<dbReference type="InterPro" id="IPR025997">
    <property type="entry name" value="SBP_2_dom"/>
</dbReference>
<sequence>MRLFVSVISAVSILFSFSAFSKTILLSTKGPGSGNPFWASVEQGAKDAAAELGVDLVILSPPQESDVMAQVNQLEDQIAKGVDGIAVAPTDPSAVAPILDDAIAAGIPVVYIDTNGINEGVTFIGTNNYNGAKLAADYICGKVPSGSDVAILQGMITQTTGQHRAEGSHKGLTECGLNIVAELPANWDTAQGMSVMEDIITGNPNIKAVFASNDNMALGAWEALEGAGMTDVVLVGFDANPDAAASVAAGKMSATVAQFSYNMGYMGVENALKLANGESIPDNIDTGTVLVTAE</sequence>
<name>A0A382FR37_9ZZZZ</name>
<evidence type="ECO:0000256" key="1">
    <source>
        <dbReference type="ARBA" id="ARBA00004196"/>
    </source>
</evidence>
<comment type="subcellular location">
    <subcellularLocation>
        <location evidence="1">Cell envelope</location>
    </subcellularLocation>
</comment>
<comment type="similarity">
    <text evidence="2">Belongs to the bacterial solute-binding protein 2 family.</text>
</comment>
<evidence type="ECO:0000259" key="4">
    <source>
        <dbReference type="Pfam" id="PF13407"/>
    </source>
</evidence>
<dbReference type="PANTHER" id="PTHR46847:SF1">
    <property type="entry name" value="D-ALLOSE-BINDING PERIPLASMIC PROTEIN-RELATED"/>
    <property type="match status" value="1"/>
</dbReference>
<keyword evidence="3" id="KW-0732">Signal</keyword>
<feature type="non-terminal residue" evidence="5">
    <location>
        <position position="294"/>
    </location>
</feature>
<evidence type="ECO:0000313" key="5">
    <source>
        <dbReference type="EMBL" id="SVB64693.1"/>
    </source>
</evidence>
<dbReference type="InterPro" id="IPR028082">
    <property type="entry name" value="Peripla_BP_I"/>
</dbReference>
<gene>
    <name evidence="5" type="ORF">METZ01_LOCUS217547</name>
</gene>
<dbReference type="GO" id="GO:0030246">
    <property type="term" value="F:carbohydrate binding"/>
    <property type="evidence" value="ECO:0007669"/>
    <property type="project" value="UniProtKB-ARBA"/>
</dbReference>